<dbReference type="SUPFAM" id="SSF53335">
    <property type="entry name" value="S-adenosyl-L-methionine-dependent methyltransferases"/>
    <property type="match status" value="1"/>
</dbReference>
<dbReference type="PROSITE" id="PS51685">
    <property type="entry name" value="SAM_MT_ERG6_SMT"/>
    <property type="match status" value="1"/>
</dbReference>
<name>A0A8H7BYW0_9FUNG</name>
<evidence type="ECO:0000256" key="6">
    <source>
        <dbReference type="RuleBase" id="RU362025"/>
    </source>
</evidence>
<dbReference type="GO" id="GO:0006696">
    <property type="term" value="P:ergosterol biosynthetic process"/>
    <property type="evidence" value="ECO:0007669"/>
    <property type="project" value="TreeGrafter"/>
</dbReference>
<evidence type="ECO:0000259" key="7">
    <source>
        <dbReference type="PROSITE" id="PS51685"/>
    </source>
</evidence>
<keyword evidence="6" id="KW-0753">Steroid metabolism</keyword>
<dbReference type="OrthoDB" id="540004at2759"/>
<evidence type="ECO:0000313" key="9">
    <source>
        <dbReference type="Proteomes" id="UP000605846"/>
    </source>
</evidence>
<keyword evidence="1 5" id="KW-0489">Methyltransferase</keyword>
<dbReference type="AlphaFoldDB" id="A0A8H7BYW0"/>
<comment type="similarity">
    <text evidence="4 5 6">Belongs to the class I-like SAM-binding methyltransferase superfamily. Erg6/SMT family.</text>
</comment>
<comment type="pathway">
    <text evidence="6">Steroid metabolism.</text>
</comment>
<dbReference type="Pfam" id="PF08241">
    <property type="entry name" value="Methyltransf_11"/>
    <property type="match status" value="1"/>
</dbReference>
<keyword evidence="6" id="KW-0444">Lipid biosynthesis</keyword>
<dbReference type="Proteomes" id="UP000605846">
    <property type="component" value="Unassembled WGS sequence"/>
</dbReference>
<evidence type="ECO:0000256" key="1">
    <source>
        <dbReference type="ARBA" id="ARBA00022603"/>
    </source>
</evidence>
<proteinExistence type="inferred from homology"/>
<dbReference type="InterPro" id="IPR013216">
    <property type="entry name" value="Methyltransf_11"/>
</dbReference>
<dbReference type="EMBL" id="JABAYA010000009">
    <property type="protein sequence ID" value="KAF7731571.1"/>
    <property type="molecule type" value="Genomic_DNA"/>
</dbReference>
<evidence type="ECO:0000256" key="5">
    <source>
        <dbReference type="PROSITE-ProRule" id="PRU01022"/>
    </source>
</evidence>
<dbReference type="CDD" id="cd02440">
    <property type="entry name" value="AdoMet_MTases"/>
    <property type="match status" value="1"/>
</dbReference>
<dbReference type="InterPro" id="IPR013705">
    <property type="entry name" value="Sterol_MeTrfase_C"/>
</dbReference>
<feature type="domain" description="SAM-dependent methyltransferase Erg6/SMT-type" evidence="7">
    <location>
        <begin position="73"/>
        <end position="362"/>
    </location>
</feature>
<accession>A0A8H7BYW0</accession>
<dbReference type="Gene3D" id="3.40.50.150">
    <property type="entry name" value="Vaccinia Virus protein VP39"/>
    <property type="match status" value="1"/>
</dbReference>
<dbReference type="PANTHER" id="PTHR44068:SF1">
    <property type="entry name" value="HYPOTHETICAL LOC100005854"/>
    <property type="match status" value="1"/>
</dbReference>
<dbReference type="PANTHER" id="PTHR44068">
    <property type="entry name" value="ZGC:194242"/>
    <property type="match status" value="1"/>
</dbReference>
<comment type="function">
    <text evidence="6">Catalyzes the transfer of methyl groups from S-adenosyl-methionine to the C-24 of sterols.</text>
</comment>
<sequence length="364" mass="40840">MALSSPEELQIMQKLHGDLVLEEAGFFKKVTQKNSVLNKKAADTYHSHWTDAKEKQKAVESRRGQAQSMTNAFYDLVTDFYEYGWGQSFHFAKLYKGDTFEENIKRHESFLALKLGLKKGMRVLDVGCGVGGPLREIVKASGGAHVTGINNNAYQIERCRAYSAKYGLSSLTDFVKGDFTKMPMENNQYDAVFSLEATVHAPRLEMVYGEIYRVLKPGGRFACYEWCTTDKYDDKDKTQAKVILGIEEGNSISKLYSTAACLAAAKSVGFKVIEEEDMAKVDDATVPWYDALRRPEGMRGILRSPWGRFYTNTLLSGLSKFNIVPPGVLETSQLLNHAADNLVQGGEMGIFTPMYYFLVEKPLQ</sequence>
<keyword evidence="6" id="KW-0752">Steroid biosynthesis</keyword>
<keyword evidence="3 5" id="KW-0949">S-adenosyl-L-methionine</keyword>
<evidence type="ECO:0000256" key="3">
    <source>
        <dbReference type="ARBA" id="ARBA00022691"/>
    </source>
</evidence>
<dbReference type="GO" id="GO:0003838">
    <property type="term" value="F:sterol 24-C-methyltransferase activity"/>
    <property type="evidence" value="ECO:0007669"/>
    <property type="project" value="TreeGrafter"/>
</dbReference>
<keyword evidence="9" id="KW-1185">Reference proteome</keyword>
<evidence type="ECO:0000313" key="8">
    <source>
        <dbReference type="EMBL" id="KAF7731571.1"/>
    </source>
</evidence>
<dbReference type="GO" id="GO:0032259">
    <property type="term" value="P:methylation"/>
    <property type="evidence" value="ECO:0007669"/>
    <property type="project" value="UniProtKB-KW"/>
</dbReference>
<protein>
    <recommendedName>
        <fullName evidence="6">Sterol 24-C-methyltransferase</fullName>
        <ecNumber evidence="6">2.1.1.-</ecNumber>
    </recommendedName>
    <alternativeName>
        <fullName evidence="6">Delta(24)-sterol C-methyltransferase</fullName>
    </alternativeName>
</protein>
<dbReference type="Pfam" id="PF08498">
    <property type="entry name" value="Sterol_MT_C"/>
    <property type="match status" value="1"/>
</dbReference>
<keyword evidence="6" id="KW-0443">Lipid metabolism</keyword>
<dbReference type="GO" id="GO:0005783">
    <property type="term" value="C:endoplasmic reticulum"/>
    <property type="evidence" value="ECO:0007669"/>
    <property type="project" value="TreeGrafter"/>
</dbReference>
<keyword evidence="6" id="KW-1207">Sterol metabolism</keyword>
<reference evidence="8" key="1">
    <citation type="submission" date="2020-01" db="EMBL/GenBank/DDBJ databases">
        <title>Genome Sequencing of Three Apophysomyces-Like Fungal Strains Confirms a Novel Fungal Genus in the Mucoromycota with divergent Burkholderia-like Endosymbiotic Bacteria.</title>
        <authorList>
            <person name="Stajich J.E."/>
            <person name="Macias A.M."/>
            <person name="Carter-House D."/>
            <person name="Lovett B."/>
            <person name="Kasson L.R."/>
            <person name="Berry K."/>
            <person name="Grigoriev I."/>
            <person name="Chang Y."/>
            <person name="Spatafora J."/>
            <person name="Kasson M.T."/>
        </authorList>
    </citation>
    <scope>NUCLEOTIDE SEQUENCE</scope>
    <source>
        <strain evidence="8">NRRL A-21654</strain>
    </source>
</reference>
<dbReference type="InterPro" id="IPR050447">
    <property type="entry name" value="Erg6_SMT_methyltransf"/>
</dbReference>
<keyword evidence="2 5" id="KW-0808">Transferase</keyword>
<organism evidence="8 9">
    <name type="scientific">Apophysomyces ossiformis</name>
    <dbReference type="NCBI Taxonomy" id="679940"/>
    <lineage>
        <taxon>Eukaryota</taxon>
        <taxon>Fungi</taxon>
        <taxon>Fungi incertae sedis</taxon>
        <taxon>Mucoromycota</taxon>
        <taxon>Mucoromycotina</taxon>
        <taxon>Mucoromycetes</taxon>
        <taxon>Mucorales</taxon>
        <taxon>Mucorineae</taxon>
        <taxon>Mucoraceae</taxon>
        <taxon>Apophysomyces</taxon>
    </lineage>
</organism>
<dbReference type="InterPro" id="IPR029063">
    <property type="entry name" value="SAM-dependent_MTases_sf"/>
</dbReference>
<evidence type="ECO:0000256" key="2">
    <source>
        <dbReference type="ARBA" id="ARBA00022679"/>
    </source>
</evidence>
<gene>
    <name evidence="8" type="primary">ERG6_2</name>
    <name evidence="8" type="ORF">EC973_009335</name>
</gene>
<comment type="caution">
    <text evidence="8">The sequence shown here is derived from an EMBL/GenBank/DDBJ whole genome shotgun (WGS) entry which is preliminary data.</text>
</comment>
<dbReference type="EC" id="2.1.1.-" evidence="6"/>
<evidence type="ECO:0000256" key="4">
    <source>
        <dbReference type="ARBA" id="ARBA00038188"/>
    </source>
</evidence>
<keyword evidence="6" id="KW-0756">Sterol biosynthesis</keyword>
<dbReference type="InterPro" id="IPR030384">
    <property type="entry name" value="MeTrfase_SMT"/>
</dbReference>